<comment type="caution">
    <text evidence="5">The sequence shown here is derived from an EMBL/GenBank/DDBJ whole genome shotgun (WGS) entry which is preliminary data.</text>
</comment>
<accession>A0ABV7HQ49</accession>
<dbReference type="PANTHER" id="PTHR35089:SF1">
    <property type="entry name" value="CHAPERONE PROTEIN SKP"/>
    <property type="match status" value="1"/>
</dbReference>
<name>A0ABV7HQ49_9GAMM</name>
<dbReference type="PANTHER" id="PTHR35089">
    <property type="entry name" value="CHAPERONE PROTEIN SKP"/>
    <property type="match status" value="1"/>
</dbReference>
<dbReference type="SMART" id="SM00935">
    <property type="entry name" value="OmpH"/>
    <property type="match status" value="1"/>
</dbReference>
<feature type="chain" id="PRO_5046555820" evidence="4">
    <location>
        <begin position="26"/>
        <end position="173"/>
    </location>
</feature>
<dbReference type="Gene3D" id="3.30.910.20">
    <property type="entry name" value="Skp domain"/>
    <property type="match status" value="1"/>
</dbReference>
<feature type="signal peptide" evidence="4">
    <location>
        <begin position="1"/>
        <end position="25"/>
    </location>
</feature>
<evidence type="ECO:0000313" key="5">
    <source>
        <dbReference type="EMBL" id="MFC3154843.1"/>
    </source>
</evidence>
<evidence type="ECO:0000256" key="1">
    <source>
        <dbReference type="ARBA" id="ARBA00009091"/>
    </source>
</evidence>
<dbReference type="RefSeq" id="WP_339615000.1">
    <property type="nucleotide sequence ID" value="NZ_AP031500.1"/>
</dbReference>
<dbReference type="Pfam" id="PF03938">
    <property type="entry name" value="OmpH"/>
    <property type="match status" value="1"/>
</dbReference>
<evidence type="ECO:0000313" key="6">
    <source>
        <dbReference type="Proteomes" id="UP001595548"/>
    </source>
</evidence>
<feature type="coiled-coil region" evidence="3">
    <location>
        <begin position="90"/>
        <end position="117"/>
    </location>
</feature>
<gene>
    <name evidence="5" type="ORF">ACFOEB_06465</name>
</gene>
<dbReference type="InterPro" id="IPR024930">
    <property type="entry name" value="Skp_dom_sf"/>
</dbReference>
<sequence>MNIVKNLLLAMTLTATAATATSAFAADKVVVLDMQAAILGTDLAKKSMETLQKNAEFTAMRAKLESLVADIKALQESAEKDGMTWSEDKLAEHRKKIEYLRADYELAQKKLQAEQQQVLQRVQQELAPKVRPVLEKLIEDEKIGMIVNAQSVFHADADHDITAQLVERLNKSQ</sequence>
<keyword evidence="6" id="KW-1185">Reference proteome</keyword>
<organism evidence="5 6">
    <name type="scientific">Gilvimarinus japonicus</name>
    <dbReference type="NCBI Taxonomy" id="1796469"/>
    <lineage>
        <taxon>Bacteria</taxon>
        <taxon>Pseudomonadati</taxon>
        <taxon>Pseudomonadota</taxon>
        <taxon>Gammaproteobacteria</taxon>
        <taxon>Cellvibrionales</taxon>
        <taxon>Cellvibrionaceae</taxon>
        <taxon>Gilvimarinus</taxon>
    </lineage>
</organism>
<dbReference type="InterPro" id="IPR005632">
    <property type="entry name" value="Chaperone_Skp"/>
</dbReference>
<protein>
    <submittedName>
        <fullName evidence="5">OmpH family outer membrane protein</fullName>
    </submittedName>
</protein>
<proteinExistence type="inferred from homology"/>
<keyword evidence="3" id="KW-0175">Coiled coil</keyword>
<reference evidence="6" key="1">
    <citation type="journal article" date="2019" name="Int. J. Syst. Evol. Microbiol.">
        <title>The Global Catalogue of Microorganisms (GCM) 10K type strain sequencing project: providing services to taxonomists for standard genome sequencing and annotation.</title>
        <authorList>
            <consortium name="The Broad Institute Genomics Platform"/>
            <consortium name="The Broad Institute Genome Sequencing Center for Infectious Disease"/>
            <person name="Wu L."/>
            <person name="Ma J."/>
        </authorList>
    </citation>
    <scope>NUCLEOTIDE SEQUENCE [LARGE SCALE GENOMIC DNA]</scope>
    <source>
        <strain evidence="6">KCTC 52141</strain>
    </source>
</reference>
<keyword evidence="2 4" id="KW-0732">Signal</keyword>
<evidence type="ECO:0000256" key="2">
    <source>
        <dbReference type="ARBA" id="ARBA00022729"/>
    </source>
</evidence>
<evidence type="ECO:0000256" key="4">
    <source>
        <dbReference type="SAM" id="SignalP"/>
    </source>
</evidence>
<dbReference type="SUPFAM" id="SSF111384">
    <property type="entry name" value="OmpH-like"/>
    <property type="match status" value="1"/>
</dbReference>
<dbReference type="Proteomes" id="UP001595548">
    <property type="component" value="Unassembled WGS sequence"/>
</dbReference>
<evidence type="ECO:0000256" key="3">
    <source>
        <dbReference type="SAM" id="Coils"/>
    </source>
</evidence>
<dbReference type="EMBL" id="JBHRTL010000006">
    <property type="protein sequence ID" value="MFC3154843.1"/>
    <property type="molecule type" value="Genomic_DNA"/>
</dbReference>
<comment type="similarity">
    <text evidence="1">Belongs to the Skp family.</text>
</comment>